<sequence>MHSISSLVLLLASAVAAVPINTVSALASSEYTCATPLLPATGGASALPTPSGSLAYVALGRGIQNYTCSAVGATPVALGAVASLYDATEYAKCASTAFNNIPAIAVYTNLPSTSSASFMGLKPLGKHFFDASGTPTFDLSSVKKILYAAKTGGVAAPINSNPGPADTGAVDWLSLSAKSTYVSVGLASVYRVETAGGNSINPCTTAGVQSVQYAAQYWFYS</sequence>
<evidence type="ECO:0000256" key="1">
    <source>
        <dbReference type="SAM" id="SignalP"/>
    </source>
</evidence>
<dbReference type="EMBL" id="CP009813">
    <property type="protein sequence ID" value="ATZ53439.1"/>
    <property type="molecule type" value="Genomic_DNA"/>
</dbReference>
<protein>
    <recommendedName>
        <fullName evidence="4">Malate dehydrogenase protein</fullName>
    </recommendedName>
</protein>
<dbReference type="OrthoDB" id="1859733at2759"/>
<dbReference type="Proteomes" id="UP000001798">
    <property type="component" value="Chromosome 9"/>
</dbReference>
<dbReference type="PANTHER" id="PTHR35567:SF3">
    <property type="entry name" value="MALATE DEHYDROGENASE"/>
    <property type="match status" value="1"/>
</dbReference>
<accession>A0A384JSE2</accession>
<reference evidence="2 3" key="1">
    <citation type="journal article" date="2011" name="PLoS Genet.">
        <title>Genomic analysis of the necrotrophic fungal pathogens Sclerotinia sclerotiorum and Botrytis cinerea.</title>
        <authorList>
            <person name="Amselem J."/>
            <person name="Cuomo C.A."/>
            <person name="van Kan J.A."/>
            <person name="Viaud M."/>
            <person name="Benito E.P."/>
            <person name="Couloux A."/>
            <person name="Coutinho P.M."/>
            <person name="de Vries R.P."/>
            <person name="Dyer P.S."/>
            <person name="Fillinger S."/>
            <person name="Fournier E."/>
            <person name="Gout L."/>
            <person name="Hahn M."/>
            <person name="Kohn L."/>
            <person name="Lapalu N."/>
            <person name="Plummer K.M."/>
            <person name="Pradier J.M."/>
            <person name="Quevillon E."/>
            <person name="Sharon A."/>
            <person name="Simon A."/>
            <person name="ten Have A."/>
            <person name="Tudzynski B."/>
            <person name="Tudzynski P."/>
            <person name="Wincker P."/>
            <person name="Andrew M."/>
            <person name="Anthouard V."/>
            <person name="Beever R.E."/>
            <person name="Beffa R."/>
            <person name="Benoit I."/>
            <person name="Bouzid O."/>
            <person name="Brault B."/>
            <person name="Chen Z."/>
            <person name="Choquer M."/>
            <person name="Collemare J."/>
            <person name="Cotton P."/>
            <person name="Danchin E.G."/>
            <person name="Da Silva C."/>
            <person name="Gautier A."/>
            <person name="Giraud C."/>
            <person name="Giraud T."/>
            <person name="Gonzalez C."/>
            <person name="Grossetete S."/>
            <person name="Guldener U."/>
            <person name="Henrissat B."/>
            <person name="Howlett B.J."/>
            <person name="Kodira C."/>
            <person name="Kretschmer M."/>
            <person name="Lappartient A."/>
            <person name="Leroch M."/>
            <person name="Levis C."/>
            <person name="Mauceli E."/>
            <person name="Neuveglise C."/>
            <person name="Oeser B."/>
            <person name="Pearson M."/>
            <person name="Poulain J."/>
            <person name="Poussereau N."/>
            <person name="Quesneville H."/>
            <person name="Rascle C."/>
            <person name="Schumacher J."/>
            <person name="Segurens B."/>
            <person name="Sexton A."/>
            <person name="Silva E."/>
            <person name="Sirven C."/>
            <person name="Soanes D.M."/>
            <person name="Talbot N.J."/>
            <person name="Templeton M."/>
            <person name="Yandava C."/>
            <person name="Yarden O."/>
            <person name="Zeng Q."/>
            <person name="Rollins J.A."/>
            <person name="Lebrun M.H."/>
            <person name="Dickman M."/>
        </authorList>
    </citation>
    <scope>NUCLEOTIDE SEQUENCE [LARGE SCALE GENOMIC DNA]</scope>
    <source>
        <strain evidence="2 3">B05.10</strain>
    </source>
</reference>
<dbReference type="Pfam" id="PF11937">
    <property type="entry name" value="DUF3455"/>
    <property type="match status" value="1"/>
</dbReference>
<dbReference type="VEuPathDB" id="FungiDB:Bcin09g02890"/>
<evidence type="ECO:0008006" key="4">
    <source>
        <dbReference type="Google" id="ProtNLM"/>
    </source>
</evidence>
<dbReference type="KEGG" id="bfu:BCIN_09g02890"/>
<reference evidence="2" key="4">
    <citation type="submission" date="2017-12" db="EMBL/GenBank/DDBJ databases">
        <authorList>
            <person name="van Kan J."/>
        </authorList>
    </citation>
    <scope>NUCLEOTIDE SEQUENCE</scope>
    <source>
        <strain evidence="2">B05.10</strain>
    </source>
</reference>
<keyword evidence="1" id="KW-0732">Signal</keyword>
<dbReference type="PANTHER" id="PTHR35567">
    <property type="entry name" value="MALATE DEHYDROGENASE (AFU_ORTHOLOGUE AFUA_2G13800)"/>
    <property type="match status" value="1"/>
</dbReference>
<reference evidence="2 3" key="3">
    <citation type="journal article" date="2017" name="Mol. Plant Pathol.">
        <title>A gapless genome sequence of the fungus Botrytis cinerea.</title>
        <authorList>
            <person name="Van Kan J.A."/>
            <person name="Stassen J.H."/>
            <person name="Mosbach A."/>
            <person name="Van Der Lee T.A."/>
            <person name="Faino L."/>
            <person name="Farmer A.D."/>
            <person name="Papasotiriou D.G."/>
            <person name="Zhou S."/>
            <person name="Seidl M.F."/>
            <person name="Cottam E."/>
            <person name="Edel D."/>
            <person name="Hahn M."/>
            <person name="Schwartz D.C."/>
            <person name="Dietrich R.A."/>
            <person name="Widdison S."/>
            <person name="Scalliet G."/>
        </authorList>
    </citation>
    <scope>NUCLEOTIDE SEQUENCE [LARGE SCALE GENOMIC DNA]</scope>
    <source>
        <strain evidence="2 3">B05.10</strain>
    </source>
</reference>
<dbReference type="AlphaFoldDB" id="A0A384JSE2"/>
<name>A0A384JSE2_BOTFB</name>
<dbReference type="EMBL" id="CP009813">
    <property type="protein sequence ID" value="ATZ53440.1"/>
    <property type="molecule type" value="Genomic_DNA"/>
</dbReference>
<dbReference type="OMA" id="PHDISHE"/>
<feature type="chain" id="PRO_5036073149" description="Malate dehydrogenase protein" evidence="1">
    <location>
        <begin position="18"/>
        <end position="221"/>
    </location>
</feature>
<proteinExistence type="predicted"/>
<dbReference type="GeneID" id="5435043"/>
<evidence type="ECO:0000313" key="3">
    <source>
        <dbReference type="Proteomes" id="UP000001798"/>
    </source>
</evidence>
<evidence type="ECO:0000313" key="2">
    <source>
        <dbReference type="EMBL" id="ATZ53440.1"/>
    </source>
</evidence>
<keyword evidence="3" id="KW-1185">Reference proteome</keyword>
<feature type="signal peptide" evidence="1">
    <location>
        <begin position="1"/>
        <end position="17"/>
    </location>
</feature>
<reference evidence="2 3" key="2">
    <citation type="journal article" date="2012" name="Eukaryot. Cell">
        <title>Genome update of Botrytis cinerea strains B05.10 and T4.</title>
        <authorList>
            <person name="Staats M."/>
            <person name="van Kan J.A."/>
        </authorList>
    </citation>
    <scope>NUCLEOTIDE SEQUENCE [LARGE SCALE GENOMIC DNA]</scope>
    <source>
        <strain evidence="2 3">B05.10</strain>
    </source>
</reference>
<dbReference type="RefSeq" id="XP_024550815.1">
    <property type="nucleotide sequence ID" value="XM_024695022.1"/>
</dbReference>
<dbReference type="InterPro" id="IPR021851">
    <property type="entry name" value="DUF3455"/>
</dbReference>
<gene>
    <name evidence="2" type="ORF">BCIN_09g02890</name>
</gene>
<dbReference type="RefSeq" id="XP_001554485.1">
    <property type="nucleotide sequence ID" value="XM_001554435.2"/>
</dbReference>
<organism evidence="2 3">
    <name type="scientific">Botryotinia fuckeliana (strain B05.10)</name>
    <name type="common">Noble rot fungus</name>
    <name type="synonym">Botrytis cinerea</name>
    <dbReference type="NCBI Taxonomy" id="332648"/>
    <lineage>
        <taxon>Eukaryota</taxon>
        <taxon>Fungi</taxon>
        <taxon>Dikarya</taxon>
        <taxon>Ascomycota</taxon>
        <taxon>Pezizomycotina</taxon>
        <taxon>Leotiomycetes</taxon>
        <taxon>Helotiales</taxon>
        <taxon>Sclerotiniaceae</taxon>
        <taxon>Botrytis</taxon>
    </lineage>
</organism>